<dbReference type="Proteomes" id="UP001498771">
    <property type="component" value="Unassembled WGS sequence"/>
</dbReference>
<comment type="similarity">
    <text evidence="1">Belongs to the phosducin family.</text>
</comment>
<feature type="compositionally biased region" description="Acidic residues" evidence="2">
    <location>
        <begin position="81"/>
        <end position="93"/>
    </location>
</feature>
<name>A0ABR1FFU8_9ASCO</name>
<evidence type="ECO:0000313" key="4">
    <source>
        <dbReference type="EMBL" id="KAK7208393.1"/>
    </source>
</evidence>
<dbReference type="PANTHER" id="PTHR45809:SF3">
    <property type="entry name" value="VIRAL IAP-ASSOCIATED FACTOR HOMOLOG"/>
    <property type="match status" value="1"/>
</dbReference>
<dbReference type="GeneID" id="90040658"/>
<dbReference type="InterPro" id="IPR051498">
    <property type="entry name" value="Phosducin-like_chap/apop_reg"/>
</dbReference>
<dbReference type="Pfam" id="PF02114">
    <property type="entry name" value="Phosducin"/>
    <property type="match status" value="1"/>
</dbReference>
<dbReference type="InterPro" id="IPR024253">
    <property type="entry name" value="Phosducin_thioredoxin-like_dom"/>
</dbReference>
<gene>
    <name evidence="4" type="ORF">BZA70DRAFT_48480</name>
</gene>
<feature type="compositionally biased region" description="Low complexity" evidence="2">
    <location>
        <begin position="13"/>
        <end position="24"/>
    </location>
</feature>
<dbReference type="SUPFAM" id="SSF52833">
    <property type="entry name" value="Thioredoxin-like"/>
    <property type="match status" value="1"/>
</dbReference>
<feature type="compositionally biased region" description="Acidic residues" evidence="2">
    <location>
        <begin position="260"/>
        <end position="278"/>
    </location>
</feature>
<feature type="compositionally biased region" description="Polar residues" evidence="2">
    <location>
        <begin position="1"/>
        <end position="12"/>
    </location>
</feature>
<comment type="caution">
    <text evidence="4">The sequence shown here is derived from an EMBL/GenBank/DDBJ whole genome shotgun (WGS) entry which is preliminary data.</text>
</comment>
<dbReference type="Gene3D" id="3.40.30.10">
    <property type="entry name" value="Glutaredoxin"/>
    <property type="match status" value="1"/>
</dbReference>
<feature type="domain" description="Phosducin" evidence="3">
    <location>
        <begin position="93"/>
        <end position="240"/>
    </location>
</feature>
<protein>
    <submittedName>
        <fullName evidence="4">Thioredoxin-like protein</fullName>
    </submittedName>
</protein>
<feature type="compositionally biased region" description="Basic and acidic residues" evidence="2">
    <location>
        <begin position="67"/>
        <end position="80"/>
    </location>
</feature>
<evidence type="ECO:0000259" key="3">
    <source>
        <dbReference type="Pfam" id="PF02114"/>
    </source>
</evidence>
<evidence type="ECO:0000256" key="1">
    <source>
        <dbReference type="ARBA" id="ARBA00009686"/>
    </source>
</evidence>
<evidence type="ECO:0000256" key="2">
    <source>
        <dbReference type="SAM" id="MobiDB-lite"/>
    </source>
</evidence>
<reference evidence="4 5" key="1">
    <citation type="submission" date="2024-03" db="EMBL/GenBank/DDBJ databases">
        <title>Genome-scale model development and genomic sequencing of the oleaginous clade Lipomyces.</title>
        <authorList>
            <consortium name="Lawrence Berkeley National Laboratory"/>
            <person name="Czajka J.J."/>
            <person name="Han Y."/>
            <person name="Kim J."/>
            <person name="Mondo S.J."/>
            <person name="Hofstad B.A."/>
            <person name="Robles A."/>
            <person name="Haridas S."/>
            <person name="Riley R."/>
            <person name="LaButti K."/>
            <person name="Pangilinan J."/>
            <person name="Andreopoulos W."/>
            <person name="Lipzen A."/>
            <person name="Yan J."/>
            <person name="Wang M."/>
            <person name="Ng V."/>
            <person name="Grigoriev I.V."/>
            <person name="Spatafora J.W."/>
            <person name="Magnuson J.K."/>
            <person name="Baker S.E."/>
            <person name="Pomraning K.R."/>
        </authorList>
    </citation>
    <scope>NUCLEOTIDE SEQUENCE [LARGE SCALE GENOMIC DNA]</scope>
    <source>
        <strain evidence="4 5">Phaff 52-87</strain>
    </source>
</reference>
<feature type="region of interest" description="Disordered" evidence="2">
    <location>
        <begin position="67"/>
        <end position="93"/>
    </location>
</feature>
<dbReference type="CDD" id="cd02988">
    <property type="entry name" value="Phd_like_VIAF"/>
    <property type="match status" value="1"/>
</dbReference>
<keyword evidence="5" id="KW-1185">Reference proteome</keyword>
<dbReference type="InterPro" id="IPR036249">
    <property type="entry name" value="Thioredoxin-like_sf"/>
</dbReference>
<dbReference type="RefSeq" id="XP_064771426.1">
    <property type="nucleotide sequence ID" value="XM_064915146.1"/>
</dbReference>
<dbReference type="EMBL" id="JBBJBU010000001">
    <property type="protein sequence ID" value="KAK7208393.1"/>
    <property type="molecule type" value="Genomic_DNA"/>
</dbReference>
<feature type="region of interest" description="Disordered" evidence="2">
    <location>
        <begin position="1"/>
        <end position="30"/>
    </location>
</feature>
<organism evidence="4 5">
    <name type="scientific">Myxozyma melibiosi</name>
    <dbReference type="NCBI Taxonomy" id="54550"/>
    <lineage>
        <taxon>Eukaryota</taxon>
        <taxon>Fungi</taxon>
        <taxon>Dikarya</taxon>
        <taxon>Ascomycota</taxon>
        <taxon>Saccharomycotina</taxon>
        <taxon>Lipomycetes</taxon>
        <taxon>Lipomycetales</taxon>
        <taxon>Lipomycetaceae</taxon>
        <taxon>Myxozyma</taxon>
    </lineage>
</organism>
<proteinExistence type="inferred from homology"/>
<feature type="region of interest" description="Disordered" evidence="2">
    <location>
        <begin position="257"/>
        <end position="278"/>
    </location>
</feature>
<sequence>MRATFSPSDQRLSTFTSPHPHTSTMQVEVDPTEDTEWNDILRSHGIIPERPPSPSVAIEEALGRALESAEQHRYSDKSDSELDDLLADDPEGDEAESEFIASYRAKRLAELQSLQARVAASNFGAVLPVAKPEYQAEVTDASNKCFVFVHLSLPTNTQSKLLAALFDRAAKTFPEVKFVDIQGARAIENYPDRNCPTLLVYKDGDVKKQYVTLALVGGNSMRIDDLERILVDVGAVKESDRRLSDIKRARDKKLQGDAYYDSDDERNNADDEDDDLDD</sequence>
<evidence type="ECO:0000313" key="5">
    <source>
        <dbReference type="Proteomes" id="UP001498771"/>
    </source>
</evidence>
<dbReference type="PANTHER" id="PTHR45809">
    <property type="entry name" value="VIRAL IAP-ASSOCIATED FACTOR HOMOLOG"/>
    <property type="match status" value="1"/>
</dbReference>
<accession>A0ABR1FFU8</accession>